<dbReference type="Proteomes" id="UP001479436">
    <property type="component" value="Unassembled WGS sequence"/>
</dbReference>
<evidence type="ECO:0000256" key="9">
    <source>
        <dbReference type="ARBA" id="ARBA00023324"/>
    </source>
</evidence>
<dbReference type="PROSITE" id="PS51402">
    <property type="entry name" value="CATALASE_3"/>
    <property type="match status" value="1"/>
</dbReference>
<dbReference type="InterPro" id="IPR018028">
    <property type="entry name" value="Catalase"/>
</dbReference>
<evidence type="ECO:0000256" key="3">
    <source>
        <dbReference type="ARBA" id="ARBA00012314"/>
    </source>
</evidence>
<evidence type="ECO:0000256" key="2">
    <source>
        <dbReference type="ARBA" id="ARBA00005329"/>
    </source>
</evidence>
<comment type="similarity">
    <text evidence="2">Belongs to the catalase family.</text>
</comment>
<feature type="domain" description="Catalase core" evidence="10">
    <location>
        <begin position="2"/>
        <end position="148"/>
    </location>
</feature>
<keyword evidence="4 11" id="KW-0575">Peroxidase</keyword>
<dbReference type="InterPro" id="IPR011614">
    <property type="entry name" value="Catalase_core"/>
</dbReference>
<keyword evidence="6" id="KW-0479">Metal-binding</keyword>
<dbReference type="Gene3D" id="2.40.180.10">
    <property type="entry name" value="Catalase core domain"/>
    <property type="match status" value="1"/>
</dbReference>
<accession>A0ABR2WD94</accession>
<dbReference type="GO" id="GO:0004096">
    <property type="term" value="F:catalase activity"/>
    <property type="evidence" value="ECO:0007669"/>
    <property type="project" value="UniProtKB-EC"/>
</dbReference>
<dbReference type="InterPro" id="IPR024712">
    <property type="entry name" value="Catalase_clade2"/>
</dbReference>
<dbReference type="PRINTS" id="PR00067">
    <property type="entry name" value="CATALASE"/>
</dbReference>
<protein>
    <recommendedName>
        <fullName evidence="3">catalase</fullName>
        <ecNumber evidence="3">1.11.1.6</ecNumber>
    </recommendedName>
</protein>
<evidence type="ECO:0000256" key="8">
    <source>
        <dbReference type="ARBA" id="ARBA00023004"/>
    </source>
</evidence>
<comment type="caution">
    <text evidence="11">The sequence shown here is derived from an EMBL/GenBank/DDBJ whole genome shotgun (WGS) entry which is preliminary data.</text>
</comment>
<keyword evidence="7 11" id="KW-0560">Oxidoreductase</keyword>
<evidence type="ECO:0000256" key="6">
    <source>
        <dbReference type="ARBA" id="ARBA00022723"/>
    </source>
</evidence>
<dbReference type="SUPFAM" id="SSF56634">
    <property type="entry name" value="Heme-dependent catalase-like"/>
    <property type="match status" value="1"/>
</dbReference>
<reference evidence="11 12" key="1">
    <citation type="submission" date="2023-04" db="EMBL/GenBank/DDBJ databases">
        <title>Genome of Basidiobolus ranarum AG-B5.</title>
        <authorList>
            <person name="Stajich J.E."/>
            <person name="Carter-House D."/>
            <person name="Gryganskyi A."/>
        </authorList>
    </citation>
    <scope>NUCLEOTIDE SEQUENCE [LARGE SCALE GENOMIC DNA]</scope>
    <source>
        <strain evidence="11 12">AG-B5</strain>
    </source>
</reference>
<dbReference type="SMART" id="SM01060">
    <property type="entry name" value="Catalase"/>
    <property type="match status" value="1"/>
</dbReference>
<evidence type="ECO:0000256" key="7">
    <source>
        <dbReference type="ARBA" id="ARBA00023002"/>
    </source>
</evidence>
<dbReference type="PANTHER" id="PTHR42821">
    <property type="entry name" value="CATALASE"/>
    <property type="match status" value="1"/>
</dbReference>
<dbReference type="EC" id="1.11.1.6" evidence="3"/>
<keyword evidence="9" id="KW-0376">Hydrogen peroxide</keyword>
<evidence type="ECO:0000256" key="5">
    <source>
        <dbReference type="ARBA" id="ARBA00022617"/>
    </source>
</evidence>
<evidence type="ECO:0000259" key="10">
    <source>
        <dbReference type="SMART" id="SM01060"/>
    </source>
</evidence>
<gene>
    <name evidence="11" type="primary">CAT3</name>
    <name evidence="11" type="ORF">K7432_017519</name>
</gene>
<dbReference type="EMBL" id="JASJQH010003900">
    <property type="protein sequence ID" value="KAK9759472.1"/>
    <property type="molecule type" value="Genomic_DNA"/>
</dbReference>
<proteinExistence type="inferred from homology"/>
<evidence type="ECO:0000313" key="11">
    <source>
        <dbReference type="EMBL" id="KAK9759472.1"/>
    </source>
</evidence>
<evidence type="ECO:0000256" key="4">
    <source>
        <dbReference type="ARBA" id="ARBA00022559"/>
    </source>
</evidence>
<name>A0ABR2WD94_9FUNG</name>
<keyword evidence="12" id="KW-1185">Reference proteome</keyword>
<dbReference type="Pfam" id="PF00199">
    <property type="entry name" value="Catalase"/>
    <property type="match status" value="1"/>
</dbReference>
<evidence type="ECO:0000256" key="1">
    <source>
        <dbReference type="ARBA" id="ARBA00001971"/>
    </source>
</evidence>
<dbReference type="PANTHER" id="PTHR42821:SF1">
    <property type="entry name" value="CATALASE-B"/>
    <property type="match status" value="1"/>
</dbReference>
<comment type="cofactor">
    <cofactor evidence="1">
        <name>heme</name>
        <dbReference type="ChEBI" id="CHEBI:30413"/>
    </cofactor>
</comment>
<organism evidence="11 12">
    <name type="scientific">Basidiobolus ranarum</name>
    <dbReference type="NCBI Taxonomy" id="34480"/>
    <lineage>
        <taxon>Eukaryota</taxon>
        <taxon>Fungi</taxon>
        <taxon>Fungi incertae sedis</taxon>
        <taxon>Zoopagomycota</taxon>
        <taxon>Entomophthoromycotina</taxon>
        <taxon>Basidiobolomycetes</taxon>
        <taxon>Basidiobolales</taxon>
        <taxon>Basidiobolaceae</taxon>
        <taxon>Basidiobolus</taxon>
    </lineage>
</organism>
<keyword evidence="5" id="KW-0349">Heme</keyword>
<evidence type="ECO:0000313" key="12">
    <source>
        <dbReference type="Proteomes" id="UP001479436"/>
    </source>
</evidence>
<dbReference type="InterPro" id="IPR020835">
    <property type="entry name" value="Catalase_sf"/>
</dbReference>
<keyword evidence="8" id="KW-0408">Iron</keyword>
<sequence>MTHPPLVSSLVPNFSTTDGHYCVPIKYHERIPERVVHAHGYFQPYGDYYNVTAAKLLHNPEVKSPVFVRISTVLGSRGSADTVGDVRGFASRFYTEKGLFDIVGNDIPVFFIQDILDAIKFPHLVHASKLDLEVPEACVRSLGSLRQV</sequence>